<feature type="domain" description="Phosphatidylglycerol lysyltransferase C-terminal" evidence="1">
    <location>
        <begin position="25"/>
        <end position="287"/>
    </location>
</feature>
<dbReference type="Pfam" id="PF09924">
    <property type="entry name" value="LPG_synthase_C"/>
    <property type="match status" value="1"/>
</dbReference>
<name>A0A3P3XH41_9SPIR</name>
<organism evidence="2">
    <name type="scientific">uncultured spirochete</name>
    <dbReference type="NCBI Taxonomy" id="156406"/>
    <lineage>
        <taxon>Bacteria</taxon>
        <taxon>Pseudomonadati</taxon>
        <taxon>Spirochaetota</taxon>
        <taxon>Spirochaetia</taxon>
        <taxon>Spirochaetales</taxon>
        <taxon>environmental samples</taxon>
    </lineage>
</organism>
<dbReference type="AlphaFoldDB" id="A0A3P3XH41"/>
<dbReference type="InterPro" id="IPR016181">
    <property type="entry name" value="Acyl_CoA_acyltransferase"/>
</dbReference>
<evidence type="ECO:0000313" key="2">
    <source>
        <dbReference type="EMBL" id="SLM11237.1"/>
    </source>
</evidence>
<accession>A0A3P3XH41</accession>
<dbReference type="PANTHER" id="PTHR41373:SF1">
    <property type="entry name" value="PHOSPHATIDYLGLYCEROL LYSYLTRANSFERASE C-TERMINAL DOMAIN-CONTAINING PROTEIN"/>
    <property type="match status" value="1"/>
</dbReference>
<proteinExistence type="predicted"/>
<gene>
    <name evidence="2" type="ORF">SPIROBIBN47_190015</name>
</gene>
<dbReference type="InterPro" id="IPR016732">
    <property type="entry name" value="UCP018688"/>
</dbReference>
<evidence type="ECO:0000259" key="1">
    <source>
        <dbReference type="Pfam" id="PF09924"/>
    </source>
</evidence>
<reference evidence="2" key="1">
    <citation type="submission" date="2017-02" db="EMBL/GenBank/DDBJ databases">
        <authorList>
            <person name="Regsiter A."/>
            <person name="William W."/>
        </authorList>
    </citation>
    <scope>NUCLEOTIDE SEQUENCE</scope>
    <source>
        <strain evidence="2">Bib</strain>
    </source>
</reference>
<protein>
    <submittedName>
        <fullName evidence="2">Putative ABC transporter, permease protein</fullName>
    </submittedName>
</protein>
<dbReference type="Gene3D" id="3.40.630.30">
    <property type="match status" value="1"/>
</dbReference>
<dbReference type="EMBL" id="FWDM01000011">
    <property type="protein sequence ID" value="SLM11237.1"/>
    <property type="molecule type" value="Genomic_DNA"/>
</dbReference>
<dbReference type="SUPFAM" id="SSF55729">
    <property type="entry name" value="Acyl-CoA N-acyltransferases (Nat)"/>
    <property type="match status" value="2"/>
</dbReference>
<sequence>MIPTYPEFAPLELDAREALYPNLNLLPDGISEFTFAGLYLFRHTYNYRISRLPDGNLVISGHRREKSFFYLPCCFPSVDLFDKLMHQYDYMRHMSETQANQHRIELEARGYLVFEDRDNFDYLYNREDLAMLNGRAYHKKRNLVNGFVSSYSCEQRAFTKARIKDALAVLEEWRTAKGVDGDYAAARDALEHFEVLGLRGAVYYIENEPVGWCLGEPLAKGKMFAIHFEKACDRFKGIYQFINQAFAQSLAKHYRYINREQDLGDEGLRQAKMTYRPVGFVKKYMVFHPDRADFAPQPLEPPAECGPGTVHECSDD</sequence>
<dbReference type="PANTHER" id="PTHR41373">
    <property type="entry name" value="DUF2156 DOMAIN-CONTAINING PROTEIN"/>
    <property type="match status" value="1"/>
</dbReference>
<dbReference type="PIRSF" id="PIRSF018688">
    <property type="entry name" value="UCP018688"/>
    <property type="match status" value="1"/>
</dbReference>
<dbReference type="InterPro" id="IPR024320">
    <property type="entry name" value="LPG_synthase_C"/>
</dbReference>